<gene>
    <name evidence="1" type="ORF">M9H77_23476</name>
</gene>
<evidence type="ECO:0000313" key="1">
    <source>
        <dbReference type="EMBL" id="KAI5664153.1"/>
    </source>
</evidence>
<evidence type="ECO:0000313" key="2">
    <source>
        <dbReference type="Proteomes" id="UP001060085"/>
    </source>
</evidence>
<dbReference type="Proteomes" id="UP001060085">
    <property type="component" value="Linkage Group LG05"/>
</dbReference>
<name>A0ACC0AT49_CATRO</name>
<protein>
    <submittedName>
        <fullName evidence="1">Uncharacterized protein</fullName>
    </submittedName>
</protein>
<sequence>MAKQSVMIKYLIEDRLTSTGPVTVEYYKHVVSQPPSSEDNVELKAFVSELVNEDEKTLFGLLVAADYLAIKGLLSLACEEVLYLIKSKYLAHISRLSNITPKFSPEEEERIRSANPWAFN</sequence>
<organism evidence="1 2">
    <name type="scientific">Catharanthus roseus</name>
    <name type="common">Madagascar periwinkle</name>
    <name type="synonym">Vinca rosea</name>
    <dbReference type="NCBI Taxonomy" id="4058"/>
    <lineage>
        <taxon>Eukaryota</taxon>
        <taxon>Viridiplantae</taxon>
        <taxon>Streptophyta</taxon>
        <taxon>Embryophyta</taxon>
        <taxon>Tracheophyta</taxon>
        <taxon>Spermatophyta</taxon>
        <taxon>Magnoliopsida</taxon>
        <taxon>eudicotyledons</taxon>
        <taxon>Gunneridae</taxon>
        <taxon>Pentapetalae</taxon>
        <taxon>asterids</taxon>
        <taxon>lamiids</taxon>
        <taxon>Gentianales</taxon>
        <taxon>Apocynaceae</taxon>
        <taxon>Rauvolfioideae</taxon>
        <taxon>Vinceae</taxon>
        <taxon>Catharanthinae</taxon>
        <taxon>Catharanthus</taxon>
    </lineage>
</organism>
<dbReference type="EMBL" id="CM044705">
    <property type="protein sequence ID" value="KAI5664153.1"/>
    <property type="molecule type" value="Genomic_DNA"/>
</dbReference>
<keyword evidence="2" id="KW-1185">Reference proteome</keyword>
<reference evidence="2" key="1">
    <citation type="journal article" date="2023" name="Nat. Plants">
        <title>Single-cell RNA sequencing provides a high-resolution roadmap for understanding the multicellular compartmentation of specialized metabolism.</title>
        <authorList>
            <person name="Sun S."/>
            <person name="Shen X."/>
            <person name="Li Y."/>
            <person name="Li Y."/>
            <person name="Wang S."/>
            <person name="Li R."/>
            <person name="Zhang H."/>
            <person name="Shen G."/>
            <person name="Guo B."/>
            <person name="Wei J."/>
            <person name="Xu J."/>
            <person name="St-Pierre B."/>
            <person name="Chen S."/>
            <person name="Sun C."/>
        </authorList>
    </citation>
    <scope>NUCLEOTIDE SEQUENCE [LARGE SCALE GENOMIC DNA]</scope>
</reference>
<comment type="caution">
    <text evidence="1">The sequence shown here is derived from an EMBL/GenBank/DDBJ whole genome shotgun (WGS) entry which is preliminary data.</text>
</comment>
<accession>A0ACC0AT49</accession>
<proteinExistence type="predicted"/>